<evidence type="ECO:0000313" key="7">
    <source>
        <dbReference type="Proteomes" id="UP001165289"/>
    </source>
</evidence>
<reference evidence="6 7" key="1">
    <citation type="journal article" date="2023" name="BMC Biol.">
        <title>The compact genome of the sponge Oopsacas minuta (Hexactinellida) is lacking key metazoan core genes.</title>
        <authorList>
            <person name="Santini S."/>
            <person name="Schenkelaars Q."/>
            <person name="Jourda C."/>
            <person name="Duchesne M."/>
            <person name="Belahbib H."/>
            <person name="Rocher C."/>
            <person name="Selva M."/>
            <person name="Riesgo A."/>
            <person name="Vervoort M."/>
            <person name="Leys S.P."/>
            <person name="Kodjabachian L."/>
            <person name="Le Bivic A."/>
            <person name="Borchiellini C."/>
            <person name="Claverie J.M."/>
            <person name="Renard E."/>
        </authorList>
    </citation>
    <scope>NUCLEOTIDE SEQUENCE [LARGE SCALE GENOMIC DNA]</scope>
    <source>
        <strain evidence="6">SPO-2</strain>
    </source>
</reference>
<keyword evidence="4" id="KW-0234">DNA repair</keyword>
<keyword evidence="7" id="KW-1185">Reference proteome</keyword>
<accession>A0AAV7JEC5</accession>
<dbReference type="GO" id="GO:0000077">
    <property type="term" value="P:DNA damage checkpoint signaling"/>
    <property type="evidence" value="ECO:0007669"/>
    <property type="project" value="InterPro"/>
</dbReference>
<dbReference type="PRINTS" id="PR01245">
    <property type="entry name" value="RAD1REC1"/>
</dbReference>
<name>A0AAV7JEC5_9METZ</name>
<evidence type="ECO:0000256" key="5">
    <source>
        <dbReference type="ARBA" id="ARBA00023242"/>
    </source>
</evidence>
<dbReference type="Gene3D" id="3.70.10.10">
    <property type="match status" value="1"/>
</dbReference>
<dbReference type="SUPFAM" id="SSF55979">
    <property type="entry name" value="DNA clamp"/>
    <property type="match status" value="1"/>
</dbReference>
<dbReference type="InterPro" id="IPR003011">
    <property type="entry name" value="Cell_cycle_checkpoint_Rad1"/>
</dbReference>
<dbReference type="GO" id="GO:0006281">
    <property type="term" value="P:DNA repair"/>
    <property type="evidence" value="ECO:0007669"/>
    <property type="project" value="UniProtKB-KW"/>
</dbReference>
<dbReference type="PANTHER" id="PTHR10870">
    <property type="entry name" value="CELL CYCLE CHECKPOINT PROTEIN RAD1"/>
    <property type="match status" value="1"/>
</dbReference>
<dbReference type="AlphaFoldDB" id="A0AAV7JEC5"/>
<organism evidence="6 7">
    <name type="scientific">Oopsacas minuta</name>
    <dbReference type="NCBI Taxonomy" id="111878"/>
    <lineage>
        <taxon>Eukaryota</taxon>
        <taxon>Metazoa</taxon>
        <taxon>Porifera</taxon>
        <taxon>Hexactinellida</taxon>
        <taxon>Hexasterophora</taxon>
        <taxon>Lyssacinosida</taxon>
        <taxon>Leucopsacidae</taxon>
        <taxon>Oopsacas</taxon>
    </lineage>
</organism>
<sequence>MKKHDNLKSSKEYKLGTDHFVEEPLLYVKMEHPKIFKRILKGIHFSEKCICFVSSRGLKFTNCLTNSSSSSCFIPKLMFEVFRLLPEEIYFQLNLTLLLEFLQIFGNSPNHLTLFINYRKHAPLMLVLEEHGVVIEGTISTQYPYETLDFAFEKESILCHFVLKPESLKDIISHLDMNNTILEIQLSPKEQLLRFLSKGALGHCQIDIHNNPDNFEKMKFYSPLQESSFVYKLSSLKNFSKALQYALKSSFRINNGGMLCIQFIINSEVNKVGFIEFLSVPLEANI</sequence>
<comment type="caution">
    <text evidence="6">The sequence shown here is derived from an EMBL/GenBank/DDBJ whole genome shotgun (WGS) entry which is preliminary data.</text>
</comment>
<dbReference type="InterPro" id="IPR046938">
    <property type="entry name" value="DNA_clamp_sf"/>
</dbReference>
<dbReference type="Proteomes" id="UP001165289">
    <property type="component" value="Unassembled WGS sequence"/>
</dbReference>
<keyword evidence="5" id="KW-0539">Nucleus</keyword>
<keyword evidence="3" id="KW-0227">DNA damage</keyword>
<dbReference type="PRINTS" id="PR01246">
    <property type="entry name" value="RAD1REPAIR"/>
</dbReference>
<evidence type="ECO:0000256" key="2">
    <source>
        <dbReference type="ARBA" id="ARBA00010991"/>
    </source>
</evidence>
<gene>
    <name evidence="6" type="ORF">LOD99_8812</name>
</gene>
<dbReference type="PANTHER" id="PTHR10870:SF0">
    <property type="entry name" value="CELL CYCLE CHECKPOINT PROTEIN RAD1"/>
    <property type="match status" value="1"/>
</dbReference>
<protein>
    <submittedName>
        <fullName evidence="6">Cell cycle checkpoint protein RAD1-like isoform X1</fullName>
    </submittedName>
</protein>
<dbReference type="Pfam" id="PF02144">
    <property type="entry name" value="Rad1"/>
    <property type="match status" value="1"/>
</dbReference>
<dbReference type="GO" id="GO:0030896">
    <property type="term" value="C:checkpoint clamp complex"/>
    <property type="evidence" value="ECO:0007669"/>
    <property type="project" value="TreeGrafter"/>
</dbReference>
<dbReference type="EMBL" id="JAKMXF010000344">
    <property type="protein sequence ID" value="KAI6647159.1"/>
    <property type="molecule type" value="Genomic_DNA"/>
</dbReference>
<evidence type="ECO:0000256" key="3">
    <source>
        <dbReference type="ARBA" id="ARBA00022763"/>
    </source>
</evidence>
<dbReference type="InterPro" id="IPR003021">
    <property type="entry name" value="Rad1_Rec1_Rad17"/>
</dbReference>
<comment type="similarity">
    <text evidence="2">Belongs to the rad1 family.</text>
</comment>
<comment type="subcellular location">
    <subcellularLocation>
        <location evidence="1">Nucleus</location>
    </subcellularLocation>
</comment>
<evidence type="ECO:0000313" key="6">
    <source>
        <dbReference type="EMBL" id="KAI6647159.1"/>
    </source>
</evidence>
<evidence type="ECO:0000256" key="4">
    <source>
        <dbReference type="ARBA" id="ARBA00023204"/>
    </source>
</evidence>
<proteinExistence type="inferred from homology"/>
<evidence type="ECO:0000256" key="1">
    <source>
        <dbReference type="ARBA" id="ARBA00004123"/>
    </source>
</evidence>